<dbReference type="InterPro" id="IPR003593">
    <property type="entry name" value="AAA+_ATPase"/>
</dbReference>
<dbReference type="InterPro" id="IPR036181">
    <property type="entry name" value="MIT_dom_sf"/>
</dbReference>
<evidence type="ECO:0000259" key="6">
    <source>
        <dbReference type="SMART" id="SM00382"/>
    </source>
</evidence>
<dbReference type="GO" id="GO:0005524">
    <property type="term" value="F:ATP binding"/>
    <property type="evidence" value="ECO:0007669"/>
    <property type="project" value="UniProtKB-KW"/>
</dbReference>
<dbReference type="SMART" id="SM00382">
    <property type="entry name" value="AAA"/>
    <property type="match status" value="1"/>
</dbReference>
<dbReference type="EMBL" id="HBIW01013324">
    <property type="protein sequence ID" value="CAE0696000.1"/>
    <property type="molecule type" value="Transcribed_RNA"/>
</dbReference>
<accession>A0A7S4E882</accession>
<reference evidence="7" key="1">
    <citation type="submission" date="2021-01" db="EMBL/GenBank/DDBJ databases">
        <authorList>
            <person name="Corre E."/>
            <person name="Pelletier E."/>
            <person name="Niang G."/>
            <person name="Scheremetjew M."/>
            <person name="Finn R."/>
            <person name="Kale V."/>
            <person name="Holt S."/>
            <person name="Cochrane G."/>
            <person name="Meng A."/>
            <person name="Brown T."/>
            <person name="Cohen L."/>
        </authorList>
    </citation>
    <scope>NUCLEOTIDE SEQUENCE</scope>
    <source>
        <strain evidence="7">CCMP1756</strain>
    </source>
</reference>
<dbReference type="Gene3D" id="1.10.8.60">
    <property type="match status" value="1"/>
</dbReference>
<dbReference type="PANTHER" id="PTHR23074:SF86">
    <property type="entry name" value="SPASTIN"/>
    <property type="match status" value="1"/>
</dbReference>
<gene>
    <name evidence="7" type="ORF">PCAL00307_LOCUS11436</name>
    <name evidence="8" type="ORF">PECAL_1P10810</name>
</gene>
<dbReference type="FunFam" id="3.40.50.300:FF:000093">
    <property type="entry name" value="Fidgetin-like 1"/>
    <property type="match status" value="1"/>
</dbReference>
<feature type="region of interest" description="Disordered" evidence="5">
    <location>
        <begin position="1"/>
        <end position="21"/>
    </location>
</feature>
<dbReference type="GO" id="GO:0008568">
    <property type="term" value="F:microtubule severing ATPase activity"/>
    <property type="evidence" value="ECO:0007669"/>
    <property type="project" value="UniProtKB-EC"/>
</dbReference>
<dbReference type="InterPro" id="IPR050304">
    <property type="entry name" value="MT-severing_AAA_ATPase"/>
</dbReference>
<evidence type="ECO:0000256" key="5">
    <source>
        <dbReference type="SAM" id="MobiDB-lite"/>
    </source>
</evidence>
<sequence length="435" mass="48525">MSSLLARMRSKPKQNEDNGQVEAAVAKLKDARRFDDSKQYSTAVMLYEEGLRLLIERHQSESDEPKRAVILKTVEEYMARAERCKQLAQAKRPDHDNYGARPRPPKVPPRKPVRRTSPQAPRRRTSPPPPAAPENIVRDPFEARVLQEMLDGSSAVRWADVAGLEAAKRTLKEAVVLPNLRPDLYRGLRAPPRGVLLFGPPGTGKTFLAKAVATESNAKSFFAASAASLTSKYVGESEKMVRALFRIARERQPSVIFLDEVDSLLSARGDGDQESSRRMKTEFLVQLDGAGTSREDRILFMAATNRPWDLDDALLRRVPRRVLIPLPDSTARRVILDGLLDRGDVAQKISAADRAAIVNATENYSASDLRLLAEDAVQEPLRELGERIASINIKDVRPCKKTDFAKALRVIKPSADASLLERYDEWAQKFGTRGN</sequence>
<dbReference type="PANTHER" id="PTHR23074">
    <property type="entry name" value="AAA DOMAIN-CONTAINING"/>
    <property type="match status" value="1"/>
</dbReference>
<dbReference type="Pfam" id="PF00004">
    <property type="entry name" value="AAA"/>
    <property type="match status" value="1"/>
</dbReference>
<keyword evidence="1" id="KW-0547">Nucleotide-binding</keyword>
<dbReference type="Gene3D" id="3.40.50.300">
    <property type="entry name" value="P-loop containing nucleotide triphosphate hydrolases"/>
    <property type="match status" value="1"/>
</dbReference>
<evidence type="ECO:0000256" key="1">
    <source>
        <dbReference type="ARBA" id="ARBA00022741"/>
    </source>
</evidence>
<proteinExistence type="predicted"/>
<dbReference type="FunFam" id="1.10.8.60:FF:000022">
    <property type="entry name" value="Fidgetin like 1"/>
    <property type="match status" value="1"/>
</dbReference>
<dbReference type="AlphaFoldDB" id="A0A7S4E882"/>
<evidence type="ECO:0000256" key="2">
    <source>
        <dbReference type="ARBA" id="ARBA00022840"/>
    </source>
</evidence>
<feature type="compositionally biased region" description="Basic and acidic residues" evidence="5">
    <location>
        <begin position="88"/>
        <end position="98"/>
    </location>
</feature>
<keyword evidence="2" id="KW-0067">ATP-binding</keyword>
<evidence type="ECO:0000313" key="9">
    <source>
        <dbReference type="Proteomes" id="UP000789595"/>
    </source>
</evidence>
<reference evidence="8" key="2">
    <citation type="submission" date="2021-11" db="EMBL/GenBank/DDBJ databases">
        <authorList>
            <consortium name="Genoscope - CEA"/>
            <person name="William W."/>
        </authorList>
    </citation>
    <scope>NUCLEOTIDE SEQUENCE</scope>
</reference>
<comment type="catalytic activity">
    <reaction evidence="3">
        <text>n ATP + n H2O + a microtubule = n ADP + n phosphate + (n+1) alpha/beta tubulin heterodimers.</text>
        <dbReference type="EC" id="5.6.1.1"/>
    </reaction>
</comment>
<dbReference type="SUPFAM" id="SSF52540">
    <property type="entry name" value="P-loop containing nucleoside triphosphate hydrolases"/>
    <property type="match status" value="1"/>
</dbReference>
<dbReference type="InterPro" id="IPR003959">
    <property type="entry name" value="ATPase_AAA_core"/>
</dbReference>
<dbReference type="GO" id="GO:0015630">
    <property type="term" value="C:microtubule cytoskeleton"/>
    <property type="evidence" value="ECO:0007669"/>
    <property type="project" value="TreeGrafter"/>
</dbReference>
<dbReference type="Pfam" id="PF04212">
    <property type="entry name" value="MIT"/>
    <property type="match status" value="1"/>
</dbReference>
<evidence type="ECO:0000256" key="4">
    <source>
        <dbReference type="ARBA" id="ARBA00038871"/>
    </source>
</evidence>
<evidence type="ECO:0000313" key="8">
    <source>
        <dbReference type="EMBL" id="CAH0364703.1"/>
    </source>
</evidence>
<evidence type="ECO:0000256" key="3">
    <source>
        <dbReference type="ARBA" id="ARBA00036378"/>
    </source>
</evidence>
<feature type="domain" description="AAA+ ATPase" evidence="6">
    <location>
        <begin position="191"/>
        <end position="328"/>
    </location>
</feature>
<evidence type="ECO:0000313" key="7">
    <source>
        <dbReference type="EMBL" id="CAE0696000.1"/>
    </source>
</evidence>
<dbReference type="InterPro" id="IPR027417">
    <property type="entry name" value="P-loop_NTPase"/>
</dbReference>
<organism evidence="7">
    <name type="scientific">Pelagomonas calceolata</name>
    <dbReference type="NCBI Taxonomy" id="35677"/>
    <lineage>
        <taxon>Eukaryota</taxon>
        <taxon>Sar</taxon>
        <taxon>Stramenopiles</taxon>
        <taxon>Ochrophyta</taxon>
        <taxon>Pelagophyceae</taxon>
        <taxon>Pelagomonadales</taxon>
        <taxon>Pelagomonadaceae</taxon>
        <taxon>Pelagomonas</taxon>
    </lineage>
</organism>
<dbReference type="Gene3D" id="1.20.58.80">
    <property type="entry name" value="Phosphotransferase system, lactose/cellobiose-type IIA subunit"/>
    <property type="match status" value="1"/>
</dbReference>
<dbReference type="OrthoDB" id="29072at2759"/>
<dbReference type="GO" id="GO:0016887">
    <property type="term" value="F:ATP hydrolysis activity"/>
    <property type="evidence" value="ECO:0007669"/>
    <property type="project" value="InterPro"/>
</dbReference>
<dbReference type="Proteomes" id="UP000789595">
    <property type="component" value="Unassembled WGS sequence"/>
</dbReference>
<keyword evidence="9" id="KW-1185">Reference proteome</keyword>
<feature type="region of interest" description="Disordered" evidence="5">
    <location>
        <begin position="88"/>
        <end position="135"/>
    </location>
</feature>
<name>A0A7S4E882_9STRA</name>
<protein>
    <recommendedName>
        <fullName evidence="4">microtubule-severing ATPase</fullName>
        <ecNumber evidence="4">5.6.1.1</ecNumber>
    </recommendedName>
</protein>
<dbReference type="EMBL" id="CAKKNE010000001">
    <property type="protein sequence ID" value="CAH0364703.1"/>
    <property type="molecule type" value="Genomic_DNA"/>
</dbReference>
<dbReference type="EC" id="5.6.1.1" evidence="4"/>
<dbReference type="CDD" id="cd19509">
    <property type="entry name" value="RecA-like_VPS4-like"/>
    <property type="match status" value="1"/>
</dbReference>
<dbReference type="SUPFAM" id="SSF116846">
    <property type="entry name" value="MIT domain"/>
    <property type="match status" value="1"/>
</dbReference>
<dbReference type="InterPro" id="IPR007330">
    <property type="entry name" value="MIT_dom"/>
</dbReference>